<name>A0A4R1QIS2_HYDET</name>
<protein>
    <submittedName>
        <fullName evidence="1">Uncharacterized protein</fullName>
    </submittedName>
</protein>
<dbReference type="AlphaFoldDB" id="A0A4R1QIS2"/>
<proteinExistence type="predicted"/>
<dbReference type="RefSeq" id="WP_243663134.1">
    <property type="nucleotide sequence ID" value="NZ_SLUN01000083.1"/>
</dbReference>
<organism evidence="1 2">
    <name type="scientific">Hydrogenispora ethanolica</name>
    <dbReference type="NCBI Taxonomy" id="1082276"/>
    <lineage>
        <taxon>Bacteria</taxon>
        <taxon>Bacillati</taxon>
        <taxon>Bacillota</taxon>
        <taxon>Hydrogenispora</taxon>
    </lineage>
</organism>
<dbReference type="Pfam" id="PF15566">
    <property type="entry name" value="Imm32"/>
    <property type="match status" value="1"/>
</dbReference>
<keyword evidence="2" id="KW-1185">Reference proteome</keyword>
<accession>A0A4R1QIS2</accession>
<comment type="caution">
    <text evidence="1">The sequence shown here is derived from an EMBL/GenBank/DDBJ whole genome shotgun (WGS) entry which is preliminary data.</text>
</comment>
<gene>
    <name evidence="1" type="ORF">EDC14_10832</name>
</gene>
<evidence type="ECO:0000313" key="2">
    <source>
        <dbReference type="Proteomes" id="UP000295008"/>
    </source>
</evidence>
<dbReference type="EMBL" id="SLUN01000083">
    <property type="protein sequence ID" value="TCL53498.1"/>
    <property type="molecule type" value="Genomic_DNA"/>
</dbReference>
<dbReference type="InterPro" id="IPR029083">
    <property type="entry name" value="Imm32"/>
</dbReference>
<reference evidence="1 2" key="1">
    <citation type="submission" date="2019-03" db="EMBL/GenBank/DDBJ databases">
        <title>Genomic Encyclopedia of Type Strains, Phase IV (KMG-IV): sequencing the most valuable type-strain genomes for metagenomic binning, comparative biology and taxonomic classification.</title>
        <authorList>
            <person name="Goeker M."/>
        </authorList>
    </citation>
    <scope>NUCLEOTIDE SEQUENCE [LARGE SCALE GENOMIC DNA]</scope>
    <source>
        <strain evidence="1 2">LX-B</strain>
    </source>
</reference>
<evidence type="ECO:0000313" key="1">
    <source>
        <dbReference type="EMBL" id="TCL53498.1"/>
    </source>
</evidence>
<dbReference type="Proteomes" id="UP000295008">
    <property type="component" value="Unassembled WGS sequence"/>
</dbReference>
<sequence>MKIVIEIAQYSPNNGIAIEWLDGSIVESKIVGNTMLLKANKEGLTSLAQSLLTLAQEGVEPGNHIHFDEFNLLQDGSSELVIERI</sequence>